<keyword evidence="3" id="KW-0689">Ribosomal protein</keyword>
<evidence type="ECO:0000313" key="8">
    <source>
        <dbReference type="Proteomes" id="UP001627154"/>
    </source>
</evidence>
<name>A0ABD2X7W2_9HYME</name>
<dbReference type="GO" id="GO:0005739">
    <property type="term" value="C:mitochondrion"/>
    <property type="evidence" value="ECO:0007669"/>
    <property type="project" value="UniProtKB-SubCell"/>
</dbReference>
<organism evidence="7 8">
    <name type="scientific">Trichogramma kaykai</name>
    <dbReference type="NCBI Taxonomy" id="54128"/>
    <lineage>
        <taxon>Eukaryota</taxon>
        <taxon>Metazoa</taxon>
        <taxon>Ecdysozoa</taxon>
        <taxon>Arthropoda</taxon>
        <taxon>Hexapoda</taxon>
        <taxon>Insecta</taxon>
        <taxon>Pterygota</taxon>
        <taxon>Neoptera</taxon>
        <taxon>Endopterygota</taxon>
        <taxon>Hymenoptera</taxon>
        <taxon>Apocrita</taxon>
        <taxon>Proctotrupomorpha</taxon>
        <taxon>Chalcidoidea</taxon>
        <taxon>Trichogrammatidae</taxon>
        <taxon>Trichogramma</taxon>
    </lineage>
</organism>
<dbReference type="InterPro" id="IPR010729">
    <property type="entry name" value="Ribosomal_uL29_mit"/>
</dbReference>
<keyword evidence="5" id="KW-0687">Ribonucleoprotein</keyword>
<comment type="caution">
    <text evidence="7">The sequence shown here is derived from an EMBL/GenBank/DDBJ whole genome shotgun (WGS) entry which is preliminary data.</text>
</comment>
<evidence type="ECO:0000256" key="1">
    <source>
        <dbReference type="ARBA" id="ARBA00004173"/>
    </source>
</evidence>
<dbReference type="GO" id="GO:1990904">
    <property type="term" value="C:ribonucleoprotein complex"/>
    <property type="evidence" value="ECO:0007669"/>
    <property type="project" value="UniProtKB-KW"/>
</dbReference>
<proteinExistence type="inferred from homology"/>
<dbReference type="Proteomes" id="UP001627154">
    <property type="component" value="Unassembled WGS sequence"/>
</dbReference>
<dbReference type="Pfam" id="PF06984">
    <property type="entry name" value="MRP-L47"/>
    <property type="match status" value="1"/>
</dbReference>
<dbReference type="AlphaFoldDB" id="A0ABD2X7W2"/>
<dbReference type="GO" id="GO:0005840">
    <property type="term" value="C:ribosome"/>
    <property type="evidence" value="ECO:0007669"/>
    <property type="project" value="UniProtKB-KW"/>
</dbReference>
<evidence type="ECO:0000256" key="5">
    <source>
        <dbReference type="ARBA" id="ARBA00023274"/>
    </source>
</evidence>
<evidence type="ECO:0000256" key="3">
    <source>
        <dbReference type="ARBA" id="ARBA00022980"/>
    </source>
</evidence>
<dbReference type="PANTHER" id="PTHR21183:SF18">
    <property type="entry name" value="LARGE RIBOSOMAL SUBUNIT PROTEIN UL29M"/>
    <property type="match status" value="1"/>
</dbReference>
<protein>
    <recommendedName>
        <fullName evidence="6">Large ribosomal subunit protein uL29m</fullName>
    </recommendedName>
</protein>
<evidence type="ECO:0000256" key="6">
    <source>
        <dbReference type="ARBA" id="ARBA00035289"/>
    </source>
</evidence>
<reference evidence="7 8" key="1">
    <citation type="journal article" date="2024" name="bioRxiv">
        <title>A reference genome for Trichogramma kaykai: A tiny desert-dwelling parasitoid wasp with competing sex-ratio distorters.</title>
        <authorList>
            <person name="Culotta J."/>
            <person name="Lindsey A.R."/>
        </authorList>
    </citation>
    <scope>NUCLEOTIDE SEQUENCE [LARGE SCALE GENOMIC DNA]</scope>
    <source>
        <strain evidence="7 8">KSX58</strain>
    </source>
</reference>
<comment type="subcellular location">
    <subcellularLocation>
        <location evidence="1">Mitochondrion</location>
    </subcellularLocation>
</comment>
<dbReference type="Gene3D" id="6.10.330.20">
    <property type="match status" value="1"/>
</dbReference>
<keyword evidence="4" id="KW-0496">Mitochondrion</keyword>
<accession>A0ABD2X7W2</accession>
<comment type="similarity">
    <text evidence="2">Belongs to the universal ribosomal protein uL29 family.</text>
</comment>
<keyword evidence="8" id="KW-1185">Reference proteome</keyword>
<evidence type="ECO:0000313" key="7">
    <source>
        <dbReference type="EMBL" id="KAL3401013.1"/>
    </source>
</evidence>
<dbReference type="EMBL" id="JBJJXI010000049">
    <property type="protein sequence ID" value="KAL3401013.1"/>
    <property type="molecule type" value="Genomic_DNA"/>
</dbReference>
<evidence type="ECO:0000256" key="2">
    <source>
        <dbReference type="ARBA" id="ARBA00009254"/>
    </source>
</evidence>
<gene>
    <name evidence="7" type="ORF">TKK_005661</name>
</gene>
<evidence type="ECO:0000256" key="4">
    <source>
        <dbReference type="ARBA" id="ARBA00023128"/>
    </source>
</evidence>
<dbReference type="PANTHER" id="PTHR21183">
    <property type="entry name" value="RIBOSOMAL PROTEIN L47, MITOCHONDRIAL-RELATED"/>
    <property type="match status" value="1"/>
</dbReference>
<dbReference type="InterPro" id="IPR038340">
    <property type="entry name" value="MRP-L47_sf"/>
</dbReference>
<sequence length="324" mass="37774">MISRIARQYAVAAATKIPTTNSVQILNGKCSLAAVNNKIVTNLISNISRPHSHTEKCETQKKPSIGSRCISFLTKCSSGFQLSKNVQNHNTLNNLPSSAVALFHTTSQRNDLMEFFDVEKNWNKQKIQTGRSWQKGELRIKSNEDLHKLWYVLLKERNMLLTMEHACKEEYEIFPNPERIDKVAESMENIEAVVRERNEAYHLLEIGESGERPAKYISNVLGIIQTYRYCQHVIPRYMNTSWKKKHMFYYNGYAVRKFQNLYREKMWNQRRKMLNREKNTAIALIKKFPSLNIEALKKQYPSVNVDRILASNKLKSLRLASRSR</sequence>